<evidence type="ECO:0000256" key="3">
    <source>
        <dbReference type="ARBA" id="ARBA00022475"/>
    </source>
</evidence>
<evidence type="ECO:0000256" key="8">
    <source>
        <dbReference type="ARBA" id="ARBA00038436"/>
    </source>
</evidence>
<feature type="transmembrane region" description="Helical" evidence="9">
    <location>
        <begin position="51"/>
        <end position="73"/>
    </location>
</feature>
<name>A0AAC8YVT9_AMIAI</name>
<dbReference type="AlphaFoldDB" id="A0AAC8YVT9"/>
<keyword evidence="3" id="KW-1003">Cell membrane</keyword>
<evidence type="ECO:0000313" key="13">
    <source>
        <dbReference type="Proteomes" id="UP000075755"/>
    </source>
</evidence>
<accession>A0AAC8YVT9</accession>
<dbReference type="EMBL" id="CP015008">
    <property type="protein sequence ID" value="AMS45412.1"/>
    <property type="molecule type" value="Genomic_DNA"/>
</dbReference>
<keyword evidence="6 9" id="KW-1133">Transmembrane helix</keyword>
<comment type="similarity">
    <text evidence="8 9">Belongs to the TRAP transporter small permease family.</text>
</comment>
<reference evidence="12 14" key="2">
    <citation type="submission" date="2020-08" db="EMBL/GenBank/DDBJ databases">
        <title>Genomic Encyclopedia of Type Strains, Phase IV (KMG-IV): sequencing the most valuable type-strain genomes for metagenomic binning, comparative biology and taxonomic classification.</title>
        <authorList>
            <person name="Goeker M."/>
        </authorList>
    </citation>
    <scope>NUCLEOTIDE SEQUENCE [LARGE SCALE GENOMIC DNA]</scope>
    <source>
        <strain evidence="12 14">DSM 10368</strain>
    </source>
</reference>
<dbReference type="EMBL" id="JACICB010000023">
    <property type="protein sequence ID" value="MBB3708892.1"/>
    <property type="molecule type" value="Genomic_DNA"/>
</dbReference>
<dbReference type="PANTHER" id="PTHR35011">
    <property type="entry name" value="2,3-DIKETO-L-GULONATE TRAP TRANSPORTER SMALL PERMEASE PROTEIN YIAM"/>
    <property type="match status" value="1"/>
</dbReference>
<dbReference type="Proteomes" id="UP000577697">
    <property type="component" value="Unassembled WGS sequence"/>
</dbReference>
<evidence type="ECO:0000259" key="10">
    <source>
        <dbReference type="Pfam" id="PF04290"/>
    </source>
</evidence>
<dbReference type="Proteomes" id="UP000075755">
    <property type="component" value="Plasmid pAA03"/>
</dbReference>
<evidence type="ECO:0000313" key="12">
    <source>
        <dbReference type="EMBL" id="MBB3708892.1"/>
    </source>
</evidence>
<feature type="transmembrane region" description="Helical" evidence="9">
    <location>
        <begin position="94"/>
        <end position="115"/>
    </location>
</feature>
<reference evidence="11 13" key="1">
    <citation type="submission" date="2016-03" db="EMBL/GenBank/DDBJ databases">
        <title>Complete genome of Aminobacter aminovorans KCTC 2477.</title>
        <authorList>
            <person name="Kim K.M."/>
        </authorList>
    </citation>
    <scope>NUCLEOTIDE SEQUENCE [LARGE SCALE GENOMIC DNA]</scope>
    <source>
        <strain evidence="11 13">KCTC 2477</strain>
        <plasmid evidence="11 13">pAA03</plasmid>
    </source>
</reference>
<keyword evidence="7 9" id="KW-0472">Membrane</keyword>
<evidence type="ECO:0000256" key="9">
    <source>
        <dbReference type="RuleBase" id="RU369079"/>
    </source>
</evidence>
<keyword evidence="5 9" id="KW-0812">Transmembrane</keyword>
<feature type="transmembrane region" description="Helical" evidence="9">
    <location>
        <begin position="135"/>
        <end position="154"/>
    </location>
</feature>
<dbReference type="GO" id="GO:0022857">
    <property type="term" value="F:transmembrane transporter activity"/>
    <property type="evidence" value="ECO:0007669"/>
    <property type="project" value="UniProtKB-UniRule"/>
</dbReference>
<geneLocation type="plasmid" evidence="11 13">
    <name>pAA03</name>
</geneLocation>
<comment type="function">
    <text evidence="9">Part of the tripartite ATP-independent periplasmic (TRAP) transport system.</text>
</comment>
<gene>
    <name evidence="11" type="ORF">AA2016_6519</name>
    <name evidence="12" type="ORF">FHS67_005234</name>
</gene>
<dbReference type="KEGG" id="aak:AA2016_6519"/>
<dbReference type="GO" id="GO:0005886">
    <property type="term" value="C:plasma membrane"/>
    <property type="evidence" value="ECO:0007669"/>
    <property type="project" value="UniProtKB-SubCell"/>
</dbReference>
<dbReference type="InterPro" id="IPR055348">
    <property type="entry name" value="DctQ"/>
</dbReference>
<dbReference type="Pfam" id="PF04290">
    <property type="entry name" value="DctQ"/>
    <property type="match status" value="1"/>
</dbReference>
<dbReference type="PANTHER" id="PTHR35011:SF2">
    <property type="entry name" value="2,3-DIKETO-L-GULONATE TRAP TRANSPORTER SMALL PERMEASE PROTEIN YIAM"/>
    <property type="match status" value="1"/>
</dbReference>
<evidence type="ECO:0000256" key="2">
    <source>
        <dbReference type="ARBA" id="ARBA00022448"/>
    </source>
</evidence>
<organism evidence="11 13">
    <name type="scientific">Aminobacter aminovorans</name>
    <name type="common">Chelatobacter heintzii</name>
    <dbReference type="NCBI Taxonomy" id="83263"/>
    <lineage>
        <taxon>Bacteria</taxon>
        <taxon>Pseudomonadati</taxon>
        <taxon>Pseudomonadota</taxon>
        <taxon>Alphaproteobacteria</taxon>
        <taxon>Hyphomicrobiales</taxon>
        <taxon>Phyllobacteriaceae</taxon>
        <taxon>Aminobacter</taxon>
    </lineage>
</organism>
<keyword evidence="11" id="KW-0614">Plasmid</keyword>
<evidence type="ECO:0000256" key="5">
    <source>
        <dbReference type="ARBA" id="ARBA00022692"/>
    </source>
</evidence>
<keyword evidence="2 9" id="KW-0813">Transport</keyword>
<evidence type="ECO:0000313" key="11">
    <source>
        <dbReference type="EMBL" id="AMS45412.1"/>
    </source>
</evidence>
<evidence type="ECO:0000256" key="4">
    <source>
        <dbReference type="ARBA" id="ARBA00022519"/>
    </source>
</evidence>
<keyword evidence="4 9" id="KW-0997">Cell inner membrane</keyword>
<dbReference type="InterPro" id="IPR007387">
    <property type="entry name" value="TRAP_DctQ"/>
</dbReference>
<dbReference type="GO" id="GO:0015740">
    <property type="term" value="P:C4-dicarboxylate transport"/>
    <property type="evidence" value="ECO:0007669"/>
    <property type="project" value="TreeGrafter"/>
</dbReference>
<keyword evidence="14" id="KW-1185">Reference proteome</keyword>
<comment type="subunit">
    <text evidence="9">The complex comprises the extracytoplasmic solute receptor protein and the two transmembrane proteins.</text>
</comment>
<evidence type="ECO:0000256" key="1">
    <source>
        <dbReference type="ARBA" id="ARBA00004429"/>
    </source>
</evidence>
<evidence type="ECO:0000313" key="14">
    <source>
        <dbReference type="Proteomes" id="UP000577697"/>
    </source>
</evidence>
<proteinExistence type="inferred from homology"/>
<evidence type="ECO:0000256" key="7">
    <source>
        <dbReference type="ARBA" id="ARBA00023136"/>
    </source>
</evidence>
<dbReference type="RefSeq" id="WP_169808416.1">
    <property type="nucleotide sequence ID" value="NZ_CP015008.1"/>
</dbReference>
<protein>
    <recommendedName>
        <fullName evidence="9">TRAP transporter small permease protein</fullName>
    </recommendedName>
</protein>
<evidence type="ECO:0000256" key="6">
    <source>
        <dbReference type="ARBA" id="ARBA00022989"/>
    </source>
</evidence>
<feature type="domain" description="Tripartite ATP-independent periplasmic transporters DctQ component" evidence="10">
    <location>
        <begin position="33"/>
        <end position="156"/>
    </location>
</feature>
<feature type="transmembrane region" description="Helical" evidence="9">
    <location>
        <begin position="20"/>
        <end position="45"/>
    </location>
</feature>
<sequence>MLGASPPLVRLIVEVLRLSAQLICVAMLAVLFSALFMNVLLRYLFGTGIDWAYDVHTILFPWMIGSGAILASIHGRQIAITLLLEMSRPGVARGIYLVSCLLTAVISVAVVWSSIPIMRAAQYQRIEALGGVSHLWGYLSIAYAFLGIALLSALDAASIALGYRAAPVAASTNSLS</sequence>
<comment type="subcellular location">
    <subcellularLocation>
        <location evidence="1 9">Cell inner membrane</location>
        <topology evidence="1 9">Multi-pass membrane protein</topology>
    </subcellularLocation>
</comment>